<evidence type="ECO:0000259" key="12">
    <source>
        <dbReference type="PROSITE" id="PS50001"/>
    </source>
</evidence>
<dbReference type="PROSITE" id="PS50135">
    <property type="entry name" value="ZF_ZZ_2"/>
    <property type="match status" value="2"/>
</dbReference>
<dbReference type="SUPFAM" id="SSF57850">
    <property type="entry name" value="RING/U-box"/>
    <property type="match status" value="2"/>
</dbReference>
<dbReference type="GO" id="GO:0004842">
    <property type="term" value="F:ubiquitin-protein transferase activity"/>
    <property type="evidence" value="ECO:0007669"/>
    <property type="project" value="InterPro"/>
</dbReference>
<comment type="pathway">
    <text evidence="2">Protein modification; protein ubiquitination.</text>
</comment>
<keyword evidence="4" id="KW-0479">Metal-binding</keyword>
<feature type="domain" description="MIB/HERC2" evidence="14">
    <location>
        <begin position="148"/>
        <end position="228"/>
    </location>
</feature>
<feature type="binding site" evidence="11">
    <location>
        <position position="674"/>
    </location>
    <ligand>
        <name>ATP</name>
        <dbReference type="ChEBI" id="CHEBI:30616"/>
    </ligand>
</feature>
<dbReference type="SMART" id="SM00291">
    <property type="entry name" value="ZnF_ZZ"/>
    <property type="match status" value="2"/>
</dbReference>
<dbReference type="Proteomes" id="UP000504606">
    <property type="component" value="Unplaced"/>
</dbReference>
<evidence type="ECO:0000256" key="2">
    <source>
        <dbReference type="ARBA" id="ARBA00004906"/>
    </source>
</evidence>
<dbReference type="Gene3D" id="2.30.30.40">
    <property type="entry name" value="SH3 Domains"/>
    <property type="match status" value="4"/>
</dbReference>
<feature type="domain" description="ZZ-type" evidence="13">
    <location>
        <begin position="85"/>
        <end position="137"/>
    </location>
</feature>
<dbReference type="PRINTS" id="PR00401">
    <property type="entry name" value="SH2DOMAIN"/>
</dbReference>
<evidence type="ECO:0000256" key="4">
    <source>
        <dbReference type="ARBA" id="ARBA00022723"/>
    </source>
</evidence>
<evidence type="ECO:0000313" key="16">
    <source>
        <dbReference type="RefSeq" id="XP_052131259.1"/>
    </source>
</evidence>
<dbReference type="InterPro" id="IPR037252">
    <property type="entry name" value="Mib_Herc2_sf"/>
</dbReference>
<dbReference type="Gene3D" id="3.30.60.90">
    <property type="match status" value="2"/>
</dbReference>
<feature type="domain" description="MIB/HERC2" evidence="14">
    <location>
        <begin position="9"/>
        <end position="80"/>
    </location>
</feature>
<evidence type="ECO:0000256" key="11">
    <source>
        <dbReference type="PROSITE-ProRule" id="PRU10141"/>
    </source>
</evidence>
<dbReference type="SMART" id="SM00252">
    <property type="entry name" value="SH2"/>
    <property type="match status" value="1"/>
</dbReference>
<dbReference type="PANTHER" id="PTHR24202:SF4">
    <property type="entry name" value="E3 UBIQUITIN-PROTEIN LIGASE MIB2-RELATED"/>
    <property type="match status" value="1"/>
</dbReference>
<dbReference type="PROSITE" id="PS01357">
    <property type="entry name" value="ZF_ZZ_1"/>
    <property type="match status" value="2"/>
</dbReference>
<organism evidence="15 16">
    <name type="scientific">Frankliniella occidentalis</name>
    <name type="common">Western flower thrips</name>
    <name type="synonym">Euthrips occidentalis</name>
    <dbReference type="NCBI Taxonomy" id="133901"/>
    <lineage>
        <taxon>Eukaryota</taxon>
        <taxon>Metazoa</taxon>
        <taxon>Ecdysozoa</taxon>
        <taxon>Arthropoda</taxon>
        <taxon>Hexapoda</taxon>
        <taxon>Insecta</taxon>
        <taxon>Pterygota</taxon>
        <taxon>Neoptera</taxon>
        <taxon>Paraneoptera</taxon>
        <taxon>Thysanoptera</taxon>
        <taxon>Terebrantia</taxon>
        <taxon>Thripoidea</taxon>
        <taxon>Thripidae</taxon>
        <taxon>Frankliniella</taxon>
    </lineage>
</organism>
<dbReference type="GO" id="GO:0016567">
    <property type="term" value="P:protein ubiquitination"/>
    <property type="evidence" value="ECO:0007669"/>
    <property type="project" value="InterPro"/>
</dbReference>
<keyword evidence="6 10" id="KW-0863">Zinc-finger</keyword>
<dbReference type="AlphaFoldDB" id="A0A9C6X8U7"/>
<dbReference type="GeneID" id="113214724"/>
<feature type="domain" description="MIB/HERC2" evidence="14">
    <location>
        <begin position="409"/>
        <end position="489"/>
    </location>
</feature>
<dbReference type="OrthoDB" id="239701at2759"/>
<dbReference type="PROSITE" id="PS00107">
    <property type="entry name" value="PROTEIN_KINASE_ATP"/>
    <property type="match status" value="1"/>
</dbReference>
<feature type="domain" description="MIB/HERC2" evidence="14">
    <location>
        <begin position="247"/>
        <end position="319"/>
    </location>
</feature>
<dbReference type="Pfam" id="PF00569">
    <property type="entry name" value="ZZ"/>
    <property type="match status" value="2"/>
</dbReference>
<evidence type="ECO:0000256" key="8">
    <source>
        <dbReference type="ARBA" id="ARBA00022833"/>
    </source>
</evidence>
<feature type="domain" description="SH2" evidence="12">
    <location>
        <begin position="530"/>
        <end position="620"/>
    </location>
</feature>
<dbReference type="Pfam" id="PF00017">
    <property type="entry name" value="SH2"/>
    <property type="match status" value="1"/>
</dbReference>
<evidence type="ECO:0000313" key="15">
    <source>
        <dbReference type="Proteomes" id="UP000504606"/>
    </source>
</evidence>
<dbReference type="Gene3D" id="3.30.200.20">
    <property type="entry name" value="Phosphorylase Kinase, domain 1"/>
    <property type="match status" value="1"/>
</dbReference>
<reference evidence="16" key="1">
    <citation type="submission" date="2025-08" db="UniProtKB">
        <authorList>
            <consortium name="RefSeq"/>
        </authorList>
    </citation>
    <scope>IDENTIFICATION</scope>
    <source>
        <tissue evidence="16">Whole organism</tissue>
    </source>
</reference>
<sequence length="691" mass="77580">MEDIARALLEILLGDTSVRGLRVVRGPDWKWGDQDGGAGFLGTVEKCMGSTVSVLWDNGSRNKYRTGLDGNYDLRIVDNATAGVSHNVICDECNDRPLKGIRWKCVPCSDYDLCSACYHAGKHDLLHKFYRIDTPSSDGVEVGTRKDASTWTLKGIFQGARVQRGLDWSWDDQDGGKGGKGTVLKITDGSKKTNSWRSWADVQWDHGKKNSYRVGAKGFVDLQFTTNAEGGSYFIEHLPVLADEKGAPGQPVDQSNRGLRVVRGRDWSWGDQDDGEGHVGTVEHFLVTQKVQVRWDNGQANHYYIGRHGRLDLRIFDNATVVQADLEGNPPELIVRAVNHNYRRVEHNSVTCDACKEHPVKGFRWKCKVCADYDLCTKCYMSDKHDTSHQFYRMTTSKSKKVLLPTRQGAKVEARGIFPGAVVVRGIDWTWENQDGGEGKTGVMSWGLKVKDGTPTRSWVEVKWDSSRVRADYRLGYKGYVDLKYTKDASGGHYYPDHLPLLGLDENSTTACDEEDPPIWEDASAITNEWYAGKISARDAVDKLTSPGIEVGTFLVRDSESLAGAYAISVRHLKTVKNYRVKRDENGFFIEKGRPFRTLPQLVNFYSQENTGILQLKHAFRQMFRDVIYESMDKKNDVDMNDRSALKIIGRLGGGSFGDVFAAEWNHQTKVAIKVLKKGKPILPTEFVNVI</sequence>
<dbReference type="GO" id="GO:0005524">
    <property type="term" value="F:ATP binding"/>
    <property type="evidence" value="ECO:0007669"/>
    <property type="project" value="UniProtKB-UniRule"/>
</dbReference>
<dbReference type="InterPro" id="IPR017441">
    <property type="entry name" value="Protein_kinase_ATP_BS"/>
</dbReference>
<protein>
    <submittedName>
        <fullName evidence="16">Uncharacterized protein LOC113214724 isoform X1</fullName>
    </submittedName>
</protein>
<keyword evidence="8" id="KW-0862">Zinc</keyword>
<comment type="subcellular location">
    <subcellularLocation>
        <location evidence="1">Cytoplasm</location>
    </subcellularLocation>
</comment>
<evidence type="ECO:0000256" key="7">
    <source>
        <dbReference type="ARBA" id="ARBA00022786"/>
    </source>
</evidence>
<dbReference type="InterPro" id="IPR000433">
    <property type="entry name" value="Znf_ZZ"/>
</dbReference>
<feature type="domain" description="ZZ-type" evidence="13">
    <location>
        <begin position="347"/>
        <end position="399"/>
    </location>
</feature>
<dbReference type="PROSITE" id="PS51416">
    <property type="entry name" value="MIB_HERC2"/>
    <property type="match status" value="4"/>
</dbReference>
<keyword evidence="3" id="KW-0963">Cytoplasm</keyword>
<gene>
    <name evidence="16" type="primary">LOC113214724</name>
</gene>
<dbReference type="SUPFAM" id="SSF159034">
    <property type="entry name" value="Mib/herc2 domain-like"/>
    <property type="match status" value="4"/>
</dbReference>
<evidence type="ECO:0000256" key="6">
    <source>
        <dbReference type="ARBA" id="ARBA00022771"/>
    </source>
</evidence>
<keyword evidence="5" id="KW-0677">Repeat</keyword>
<dbReference type="SUPFAM" id="SSF55550">
    <property type="entry name" value="SH2 domain"/>
    <property type="match status" value="1"/>
</dbReference>
<dbReference type="Pfam" id="PF06701">
    <property type="entry name" value="MIB_HERC2"/>
    <property type="match status" value="4"/>
</dbReference>
<evidence type="ECO:0000256" key="1">
    <source>
        <dbReference type="ARBA" id="ARBA00004496"/>
    </source>
</evidence>
<dbReference type="KEGG" id="foc:113214724"/>
<evidence type="ECO:0000256" key="10">
    <source>
        <dbReference type="PROSITE-ProRule" id="PRU00228"/>
    </source>
</evidence>
<dbReference type="InterPro" id="IPR000980">
    <property type="entry name" value="SH2"/>
</dbReference>
<keyword evidence="15" id="KW-1185">Reference proteome</keyword>
<keyword evidence="11" id="KW-0547">Nucleotide-binding</keyword>
<dbReference type="PANTHER" id="PTHR24202">
    <property type="entry name" value="E3 UBIQUITIN-PROTEIN LIGASE MIB2"/>
    <property type="match status" value="1"/>
</dbReference>
<evidence type="ECO:0000259" key="14">
    <source>
        <dbReference type="PROSITE" id="PS51416"/>
    </source>
</evidence>
<accession>A0A9C6X8U7</accession>
<dbReference type="InterPro" id="IPR036860">
    <property type="entry name" value="SH2_dom_sf"/>
</dbReference>
<evidence type="ECO:0000259" key="13">
    <source>
        <dbReference type="PROSITE" id="PS50135"/>
    </source>
</evidence>
<dbReference type="RefSeq" id="XP_052131259.1">
    <property type="nucleotide sequence ID" value="XM_052275299.1"/>
</dbReference>
<evidence type="ECO:0000256" key="9">
    <source>
        <dbReference type="PROSITE-ProRule" id="PRU00191"/>
    </source>
</evidence>
<dbReference type="InterPro" id="IPR043145">
    <property type="entry name" value="Znf_ZZ_sf"/>
</dbReference>
<dbReference type="FunFam" id="2.30.30.40:FF:000078">
    <property type="entry name" value="Putative e3 ubiquitin-protein ligase mib2"/>
    <property type="match status" value="2"/>
</dbReference>
<evidence type="ECO:0000256" key="3">
    <source>
        <dbReference type="ARBA" id="ARBA00022490"/>
    </source>
</evidence>
<evidence type="ECO:0000256" key="5">
    <source>
        <dbReference type="ARBA" id="ARBA00022737"/>
    </source>
</evidence>
<keyword evidence="7" id="KW-0833">Ubl conjugation pathway</keyword>
<dbReference type="GO" id="GO:0005737">
    <property type="term" value="C:cytoplasm"/>
    <property type="evidence" value="ECO:0007669"/>
    <property type="project" value="UniProtKB-SubCell"/>
</dbReference>
<keyword evidence="9" id="KW-0727">SH2 domain</keyword>
<dbReference type="InterPro" id="IPR010606">
    <property type="entry name" value="Mib_Herc2"/>
</dbReference>
<dbReference type="GO" id="GO:0008270">
    <property type="term" value="F:zinc ion binding"/>
    <property type="evidence" value="ECO:0007669"/>
    <property type="project" value="UniProtKB-KW"/>
</dbReference>
<name>A0A9C6X8U7_FRAOC</name>
<dbReference type="Gene3D" id="3.30.505.10">
    <property type="entry name" value="SH2 domain"/>
    <property type="match status" value="1"/>
</dbReference>
<dbReference type="FunFam" id="3.30.60.90:FF:000004">
    <property type="entry name" value="Putative E3 ubiquitin-protein ligase MIB2"/>
    <property type="match status" value="1"/>
</dbReference>
<keyword evidence="11" id="KW-0067">ATP-binding</keyword>
<proteinExistence type="predicted"/>
<dbReference type="PROSITE" id="PS50001">
    <property type="entry name" value="SH2"/>
    <property type="match status" value="1"/>
</dbReference>